<feature type="region of interest" description="Disordered" evidence="1">
    <location>
        <begin position="1302"/>
        <end position="1348"/>
    </location>
</feature>
<evidence type="ECO:0000313" key="3">
    <source>
        <dbReference type="Proteomes" id="UP001164746"/>
    </source>
</evidence>
<dbReference type="PANTHER" id="PTHR17611:SF3">
    <property type="entry name" value="DNA SEGMENT, CHR 5, ERATO DOI 579, EXPRESSED"/>
    <property type="match status" value="1"/>
</dbReference>
<feature type="compositionally biased region" description="Polar residues" evidence="1">
    <location>
        <begin position="479"/>
        <end position="492"/>
    </location>
</feature>
<feature type="compositionally biased region" description="Low complexity" evidence="1">
    <location>
        <begin position="1302"/>
        <end position="1318"/>
    </location>
</feature>
<evidence type="ECO:0000313" key="2">
    <source>
        <dbReference type="EMBL" id="WAR21384.1"/>
    </source>
</evidence>
<feature type="compositionally biased region" description="Basic residues" evidence="1">
    <location>
        <begin position="138"/>
        <end position="147"/>
    </location>
</feature>
<feature type="region of interest" description="Disordered" evidence="1">
    <location>
        <begin position="110"/>
        <end position="191"/>
    </location>
</feature>
<dbReference type="PANTHER" id="PTHR17611">
    <property type="entry name" value="DNA SEGMENT, CHR 5, ERATO DOI 579, EXPRESSED"/>
    <property type="match status" value="1"/>
</dbReference>
<evidence type="ECO:0000256" key="1">
    <source>
        <dbReference type="SAM" id="MobiDB-lite"/>
    </source>
</evidence>
<organism evidence="2 3">
    <name type="scientific">Mya arenaria</name>
    <name type="common">Soft-shell clam</name>
    <dbReference type="NCBI Taxonomy" id="6604"/>
    <lineage>
        <taxon>Eukaryota</taxon>
        <taxon>Metazoa</taxon>
        <taxon>Spiralia</taxon>
        <taxon>Lophotrochozoa</taxon>
        <taxon>Mollusca</taxon>
        <taxon>Bivalvia</taxon>
        <taxon>Autobranchia</taxon>
        <taxon>Heteroconchia</taxon>
        <taxon>Euheterodonta</taxon>
        <taxon>Imparidentia</taxon>
        <taxon>Neoheterodontei</taxon>
        <taxon>Myida</taxon>
        <taxon>Myoidea</taxon>
        <taxon>Myidae</taxon>
        <taxon>Mya</taxon>
    </lineage>
</organism>
<feature type="region of interest" description="Disordered" evidence="1">
    <location>
        <begin position="459"/>
        <end position="492"/>
    </location>
</feature>
<dbReference type="Proteomes" id="UP001164746">
    <property type="component" value="Chromosome 12"/>
</dbReference>
<feature type="region of interest" description="Disordered" evidence="1">
    <location>
        <begin position="27"/>
        <end position="60"/>
    </location>
</feature>
<feature type="compositionally biased region" description="Basic residues" evidence="1">
    <location>
        <begin position="38"/>
        <end position="52"/>
    </location>
</feature>
<feature type="region of interest" description="Disordered" evidence="1">
    <location>
        <begin position="347"/>
        <end position="372"/>
    </location>
</feature>
<feature type="compositionally biased region" description="Polar residues" evidence="1">
    <location>
        <begin position="362"/>
        <end position="371"/>
    </location>
</feature>
<protein>
    <submittedName>
        <fullName evidence="2">Uncharacterized protein</fullName>
    </submittedName>
</protein>
<dbReference type="EMBL" id="CP111023">
    <property type="protein sequence ID" value="WAR21384.1"/>
    <property type="molecule type" value="Genomic_DNA"/>
</dbReference>
<proteinExistence type="predicted"/>
<reference evidence="2" key="1">
    <citation type="submission" date="2022-11" db="EMBL/GenBank/DDBJ databases">
        <title>Centuries of genome instability and evolution in soft-shell clam transmissible cancer (bioRxiv).</title>
        <authorList>
            <person name="Hart S.F.M."/>
            <person name="Yonemitsu M.A."/>
            <person name="Giersch R.M."/>
            <person name="Beal B.F."/>
            <person name="Arriagada G."/>
            <person name="Davis B.W."/>
            <person name="Ostrander E.A."/>
            <person name="Goff S.P."/>
            <person name="Metzger M.J."/>
        </authorList>
    </citation>
    <scope>NUCLEOTIDE SEQUENCE</scope>
    <source>
        <strain evidence="2">MELC-2E11</strain>
        <tissue evidence="2">Siphon/mantle</tissue>
    </source>
</reference>
<name>A0ABY7FJN9_MYAAR</name>
<accession>A0ABY7FJN9</accession>
<keyword evidence="3" id="KW-1185">Reference proteome</keyword>
<dbReference type="Pfam" id="PF15376">
    <property type="entry name" value="DUF4603"/>
    <property type="match status" value="1"/>
</dbReference>
<sequence length="1364" mass="153727">MSAVKMTLPRKMTSDCVIKSDGEDLDVLDPDLDPVPVKPRRKGQRSCGKHQRLSSSEEERKKFAAIQCLSAVTDEKSGIETLVEELCSRLKDSEIQETVWGKNPIVSKTLASEEDSSSTNEDAEIRKINRSEPVAVPKLRKPKRNRNRKESQGRNSRGRRDRDRPRSSGNKQTRGKQSQKEQRKLQEFPNWPPGFAKLDQAILQNLGYLEEDFVFLAESPKRKDDELCTKVESLLKGILLPAPAKTYKELEDVDDELPEEMLKTGKVSKPQPKPTADTAIDNLQTIYVKSDAESQRSSAREDNVSPELQEQEIWYTQPINAVFQNQECETANTQSSKLRLYKRNSYPDFSTDEQETKDSWEDLNSPSSSPQDGIFRTFSAASNSSDDIFDGSVLIPAWLTEVISADENSDDEIDLSASLKSSSPFPSFEQGHARLANSVKKNESFEQLQNSWKEGNEFTGSFYQQDLGGPGHDQHFDENSTPTPDNAYQTQGGERPISVSLVDLDYMAKFLEENSSSDWHSFSPEDQISLPFPVESSGSSGMWQSQVLVDYTLYSSHSETNLPLLTVLDLQCWQPLGASPYSPLWDVNMQKRNKFSPWGGQLVPGDSQIWLGENTLVFMYNVNADKQDDSKADKNENTLIPRISIDIVSDADNEGSAFMDKDDHGLDNSHAYHFYDRSVSMGDVPSLWDDHESPKKSDPKLSKSFELVPSEHSAFNDVPRKLIQVHSEPNLVQFRQDFIDNGQDTTQSPKEHLFFSPKTHFRPITPAFAPELFTSASKSKQQVCHDLFGGMPSTKTPYQQYNAVNDDSDEESFVPSFKLKNYSKCIQTGESFDKVDSPEVLSGAEERDTPEALTLSIIEDIMGENDDRDRLIPINEDLDTANTDSAYETDYGCNQGADNDSDRVAEAFGGSKCHPCSSFGQLPQRQLSSDGAVFDFGHQGDLVDFKVESFMATFPHTQDWPDSCMHHASVHNDIWADTHKDSSTCQTTVHNDIWKDKHNDSFTDQVSVHNDIWKDSQRDSCNQPASVHSDIWKDSLSHKDGCHIDNWASFDQVGEKEKLNESQISASFPGTGHGFWQEDIGLDHLYKDDIEKYRNIWSTAGQEYLSVDIALPEEQENPCKFYPEYCEEQYDNVSPDNIIFHPMYLGNLEGVIDAENEINDERTAGDVKQVEGSCNFELDYDGFVGFPECNDTCDGCDQADEETCHQPGDYFSVKLVYRDKEQEKADPSAEQHHSYGSYDLAPMPEAVTLSELESEWLDTNLLWAQKKPSSSPVDDVHLTPIMADDDRESFDLNSDEFPELSLSVKNTNNNNSSSTINQKKSKPLKSQNASVGKTERNRRGNLRRHSNKENRCEINIVAKCSSSV</sequence>
<feature type="compositionally biased region" description="Basic and acidic residues" evidence="1">
    <location>
        <begin position="148"/>
        <end position="166"/>
    </location>
</feature>
<gene>
    <name evidence="2" type="ORF">MAR_015358</name>
</gene>
<dbReference type="InterPro" id="IPR027871">
    <property type="entry name" value="DUF4603"/>
</dbReference>